<name>A0AAV0YH48_VICFA</name>
<keyword evidence="2" id="KW-1185">Reference proteome</keyword>
<protein>
    <submittedName>
        <fullName evidence="1">Uncharacterized protein</fullName>
    </submittedName>
</protein>
<accession>A0AAV0YH48</accession>
<gene>
    <name evidence="1" type="ORF">VFH_U117600</name>
</gene>
<sequence>MFSIKDCNKGTSFYYVSMIFKILKHFNIGIPNLQYRSPSMALEFSQCTLTNMGYFWDKDRHLYYFCVSKNGKKICNFDDPVEFVDVVTEPHMIDDQLIDTPHGAPQVDADVQDVEQGLVKVRRDERYEEDCRRRDAFEAAQEERFRLLHKHMTTQDTNFEAFASYVSEKLLSERNEMDVNHASTNARINHMISSQNENHYHYAQFYREMCNFLDHHFRNEGYGWYHGVRSMPRGRGGR</sequence>
<comment type="caution">
    <text evidence="1">The sequence shown here is derived from an EMBL/GenBank/DDBJ whole genome shotgun (WGS) entry which is preliminary data.</text>
</comment>
<evidence type="ECO:0000313" key="1">
    <source>
        <dbReference type="EMBL" id="CAI8585311.1"/>
    </source>
</evidence>
<dbReference type="EMBL" id="CATIWC010003453">
    <property type="protein sequence ID" value="CAI8585311.1"/>
    <property type="molecule type" value="Genomic_DNA"/>
</dbReference>
<evidence type="ECO:0000313" key="2">
    <source>
        <dbReference type="Proteomes" id="UP001157006"/>
    </source>
</evidence>
<proteinExistence type="predicted"/>
<dbReference type="Proteomes" id="UP001157006">
    <property type="component" value="Unassembled WGS sequence"/>
</dbReference>
<organism evidence="1 2">
    <name type="scientific">Vicia faba</name>
    <name type="common">Broad bean</name>
    <name type="synonym">Faba vulgaris</name>
    <dbReference type="NCBI Taxonomy" id="3906"/>
    <lineage>
        <taxon>Eukaryota</taxon>
        <taxon>Viridiplantae</taxon>
        <taxon>Streptophyta</taxon>
        <taxon>Embryophyta</taxon>
        <taxon>Tracheophyta</taxon>
        <taxon>Spermatophyta</taxon>
        <taxon>Magnoliopsida</taxon>
        <taxon>eudicotyledons</taxon>
        <taxon>Gunneridae</taxon>
        <taxon>Pentapetalae</taxon>
        <taxon>rosids</taxon>
        <taxon>fabids</taxon>
        <taxon>Fabales</taxon>
        <taxon>Fabaceae</taxon>
        <taxon>Papilionoideae</taxon>
        <taxon>50 kb inversion clade</taxon>
        <taxon>NPAAA clade</taxon>
        <taxon>Hologalegina</taxon>
        <taxon>IRL clade</taxon>
        <taxon>Fabeae</taxon>
        <taxon>Vicia</taxon>
    </lineage>
</organism>
<dbReference type="AlphaFoldDB" id="A0AAV0YH48"/>
<reference evidence="1 2" key="1">
    <citation type="submission" date="2023-01" db="EMBL/GenBank/DDBJ databases">
        <authorList>
            <person name="Kreplak J."/>
        </authorList>
    </citation>
    <scope>NUCLEOTIDE SEQUENCE [LARGE SCALE GENOMIC DNA]</scope>
</reference>